<keyword evidence="3" id="KW-1185">Reference proteome</keyword>
<evidence type="ECO:0000256" key="1">
    <source>
        <dbReference type="SAM" id="Phobius"/>
    </source>
</evidence>
<dbReference type="RefSeq" id="WP_036648028.1">
    <property type="nucleotide sequence ID" value="NZ_BAVZ01000005.1"/>
</dbReference>
<accession>W7Z062</accession>
<keyword evidence="1" id="KW-0472">Membrane</keyword>
<name>W7Z062_9BACL</name>
<dbReference type="eggNOG" id="ENOG5034CEV">
    <property type="taxonomic scope" value="Bacteria"/>
</dbReference>
<dbReference type="EMBL" id="BAVZ01000005">
    <property type="protein sequence ID" value="GAF08004.1"/>
    <property type="molecule type" value="Genomic_DNA"/>
</dbReference>
<dbReference type="AlphaFoldDB" id="W7Z062"/>
<protein>
    <submittedName>
        <fullName evidence="2">Uncharacterized protein</fullName>
    </submittedName>
</protein>
<feature type="transmembrane region" description="Helical" evidence="1">
    <location>
        <begin position="30"/>
        <end position="48"/>
    </location>
</feature>
<gene>
    <name evidence="2" type="ORF">JCM16418_2040</name>
</gene>
<keyword evidence="1" id="KW-1133">Transmembrane helix</keyword>
<dbReference type="OrthoDB" id="2628998at2"/>
<sequence length="61" mass="6645">MSKGLSLWFAFSSMVLLAASAIAISFNGWIAVLLGVVSIFNIGWGFIVKAKRNRLLDETRG</sequence>
<keyword evidence="1" id="KW-0812">Transmembrane</keyword>
<evidence type="ECO:0000313" key="2">
    <source>
        <dbReference type="EMBL" id="GAF08004.1"/>
    </source>
</evidence>
<organism evidence="2 3">
    <name type="scientific">Paenibacillus pini JCM 16418</name>
    <dbReference type="NCBI Taxonomy" id="1236976"/>
    <lineage>
        <taxon>Bacteria</taxon>
        <taxon>Bacillati</taxon>
        <taxon>Bacillota</taxon>
        <taxon>Bacilli</taxon>
        <taxon>Bacillales</taxon>
        <taxon>Paenibacillaceae</taxon>
        <taxon>Paenibacillus</taxon>
    </lineage>
</organism>
<comment type="caution">
    <text evidence="2">The sequence shown here is derived from an EMBL/GenBank/DDBJ whole genome shotgun (WGS) entry which is preliminary data.</text>
</comment>
<reference evidence="2 3" key="1">
    <citation type="journal article" date="2014" name="Genome Announc.">
        <title>Draft Genome Sequence of Paenibacillus pini JCM 16418T, Isolated from the Rhizosphere of Pine Tree.</title>
        <authorList>
            <person name="Yuki M."/>
            <person name="Oshima K."/>
            <person name="Suda W."/>
            <person name="Oshida Y."/>
            <person name="Kitamura K."/>
            <person name="Iida Y."/>
            <person name="Hattori M."/>
            <person name="Ohkuma M."/>
        </authorList>
    </citation>
    <scope>NUCLEOTIDE SEQUENCE [LARGE SCALE GENOMIC DNA]</scope>
    <source>
        <strain evidence="2 3">JCM 16418</strain>
    </source>
</reference>
<proteinExistence type="predicted"/>
<evidence type="ECO:0000313" key="3">
    <source>
        <dbReference type="Proteomes" id="UP000019364"/>
    </source>
</evidence>
<dbReference type="Proteomes" id="UP000019364">
    <property type="component" value="Unassembled WGS sequence"/>
</dbReference>